<dbReference type="Pfam" id="PF11755">
    <property type="entry name" value="DUF3311"/>
    <property type="match status" value="1"/>
</dbReference>
<evidence type="ECO:0000313" key="3">
    <source>
        <dbReference type="EMBL" id="PPK67996.1"/>
    </source>
</evidence>
<reference evidence="3 4" key="1">
    <citation type="submission" date="2018-02" db="EMBL/GenBank/DDBJ databases">
        <title>Genomic Encyclopedia of Archaeal and Bacterial Type Strains, Phase II (KMG-II): from individual species to whole genera.</title>
        <authorList>
            <person name="Goeker M."/>
        </authorList>
    </citation>
    <scope>NUCLEOTIDE SEQUENCE [LARGE SCALE GENOMIC DNA]</scope>
    <source>
        <strain evidence="3 4">YU 961-1</strain>
    </source>
</reference>
<proteinExistence type="predicted"/>
<feature type="transmembrane region" description="Helical" evidence="2">
    <location>
        <begin position="12"/>
        <end position="31"/>
    </location>
</feature>
<dbReference type="InterPro" id="IPR021741">
    <property type="entry name" value="DUF3311"/>
</dbReference>
<organism evidence="3 4">
    <name type="scientific">Actinokineospora auranticolor</name>
    <dbReference type="NCBI Taxonomy" id="155976"/>
    <lineage>
        <taxon>Bacteria</taxon>
        <taxon>Bacillati</taxon>
        <taxon>Actinomycetota</taxon>
        <taxon>Actinomycetes</taxon>
        <taxon>Pseudonocardiales</taxon>
        <taxon>Pseudonocardiaceae</taxon>
        <taxon>Actinokineospora</taxon>
    </lineage>
</organism>
<evidence type="ECO:0000313" key="4">
    <source>
        <dbReference type="Proteomes" id="UP000239203"/>
    </source>
</evidence>
<protein>
    <submittedName>
        <fullName evidence="3">Uncharacterized protein DUF3311</fullName>
    </submittedName>
</protein>
<evidence type="ECO:0000256" key="1">
    <source>
        <dbReference type="SAM" id="MobiDB-lite"/>
    </source>
</evidence>
<dbReference type="AlphaFoldDB" id="A0A2S6GS31"/>
<sequence>MAQPARTSGIRWSPWNLLLLVPLVLLVTPIFNRAGPALFGLPFFYWFQLAGVALGVLATVTVYLKTRDKPTNPATGPEPDVDSLDEGAAR</sequence>
<comment type="caution">
    <text evidence="3">The sequence shown here is derived from an EMBL/GenBank/DDBJ whole genome shotgun (WGS) entry which is preliminary data.</text>
</comment>
<keyword evidence="2" id="KW-1133">Transmembrane helix</keyword>
<accession>A0A2S6GS31</accession>
<keyword evidence="4" id="KW-1185">Reference proteome</keyword>
<keyword evidence="2" id="KW-0812">Transmembrane</keyword>
<dbReference type="Proteomes" id="UP000239203">
    <property type="component" value="Unassembled WGS sequence"/>
</dbReference>
<name>A0A2S6GS31_9PSEU</name>
<evidence type="ECO:0000256" key="2">
    <source>
        <dbReference type="SAM" id="Phobius"/>
    </source>
</evidence>
<dbReference type="RefSeq" id="WP_104479274.1">
    <property type="nucleotide sequence ID" value="NZ_CP154825.1"/>
</dbReference>
<feature type="region of interest" description="Disordered" evidence="1">
    <location>
        <begin position="67"/>
        <end position="90"/>
    </location>
</feature>
<feature type="transmembrane region" description="Helical" evidence="2">
    <location>
        <begin position="43"/>
        <end position="64"/>
    </location>
</feature>
<keyword evidence="2" id="KW-0472">Membrane</keyword>
<dbReference type="OrthoDB" id="123261at2"/>
<dbReference type="EMBL" id="PTIX01000006">
    <property type="protein sequence ID" value="PPK67996.1"/>
    <property type="molecule type" value="Genomic_DNA"/>
</dbReference>
<gene>
    <name evidence="3" type="ORF">CLV40_106229</name>
</gene>
<feature type="compositionally biased region" description="Acidic residues" evidence="1">
    <location>
        <begin position="79"/>
        <end position="90"/>
    </location>
</feature>